<evidence type="ECO:0000313" key="1">
    <source>
        <dbReference type="EMBL" id="TDL17917.1"/>
    </source>
</evidence>
<dbReference type="EMBL" id="ML170214">
    <property type="protein sequence ID" value="TDL17917.1"/>
    <property type="molecule type" value="Genomic_DNA"/>
</dbReference>
<dbReference type="AlphaFoldDB" id="A0A4Y7PR42"/>
<dbReference type="Proteomes" id="UP000294933">
    <property type="component" value="Unassembled WGS sequence"/>
</dbReference>
<protein>
    <submittedName>
        <fullName evidence="1">Uncharacterized protein</fullName>
    </submittedName>
</protein>
<dbReference type="VEuPathDB" id="FungiDB:BD410DRAFT_806915"/>
<proteinExistence type="predicted"/>
<keyword evidence="2" id="KW-1185">Reference proteome</keyword>
<accession>A0A4Y7PR42</accession>
<reference evidence="1 2" key="1">
    <citation type="submission" date="2018-06" db="EMBL/GenBank/DDBJ databases">
        <title>A transcriptomic atlas of mushroom development highlights an independent origin of complex multicellularity.</title>
        <authorList>
            <consortium name="DOE Joint Genome Institute"/>
            <person name="Krizsan K."/>
            <person name="Almasi E."/>
            <person name="Merenyi Z."/>
            <person name="Sahu N."/>
            <person name="Viragh M."/>
            <person name="Koszo T."/>
            <person name="Mondo S."/>
            <person name="Kiss B."/>
            <person name="Balint B."/>
            <person name="Kues U."/>
            <person name="Barry K."/>
            <person name="Hegedus J.C."/>
            <person name="Henrissat B."/>
            <person name="Johnson J."/>
            <person name="Lipzen A."/>
            <person name="Ohm R."/>
            <person name="Nagy I."/>
            <person name="Pangilinan J."/>
            <person name="Yan J."/>
            <person name="Xiong Y."/>
            <person name="Grigoriev I.V."/>
            <person name="Hibbett D.S."/>
            <person name="Nagy L.G."/>
        </authorList>
    </citation>
    <scope>NUCLEOTIDE SEQUENCE [LARGE SCALE GENOMIC DNA]</scope>
    <source>
        <strain evidence="1 2">SZMC22713</strain>
    </source>
</reference>
<name>A0A4Y7PR42_9AGAM</name>
<gene>
    <name evidence="1" type="ORF">BD410DRAFT_806915</name>
</gene>
<organism evidence="1 2">
    <name type="scientific">Rickenella mellea</name>
    <dbReference type="NCBI Taxonomy" id="50990"/>
    <lineage>
        <taxon>Eukaryota</taxon>
        <taxon>Fungi</taxon>
        <taxon>Dikarya</taxon>
        <taxon>Basidiomycota</taxon>
        <taxon>Agaricomycotina</taxon>
        <taxon>Agaricomycetes</taxon>
        <taxon>Hymenochaetales</taxon>
        <taxon>Rickenellaceae</taxon>
        <taxon>Rickenella</taxon>
    </lineage>
</organism>
<sequence length="133" mass="15476">MCIYLIKRKPWTPQRVQEYADKWDGNLPGRRRGPKSKKKRVLPGRLIPWVGDFVQLDASIEMIYVTCRAAKKGGRPFSGSEKTLMISYHLIPVIIQLFLPDIGDFLVPIMQPYHHSANMLWDKFPELKPRSQK</sequence>
<evidence type="ECO:0000313" key="2">
    <source>
        <dbReference type="Proteomes" id="UP000294933"/>
    </source>
</evidence>